<reference evidence="7 9" key="2">
    <citation type="submission" date="2018-11" db="EMBL/GenBank/DDBJ databases">
        <authorList>
            <consortium name="Pathogen Informatics"/>
        </authorList>
    </citation>
    <scope>NUCLEOTIDE SEQUENCE [LARGE SCALE GENOMIC DNA]</scope>
    <source>
        <strain evidence="7 9">Egypt</strain>
    </source>
</reference>
<evidence type="ECO:0000313" key="11">
    <source>
        <dbReference type="WBParaSite" id="ECPE_0001287001-mRNA-1"/>
    </source>
</evidence>
<keyword evidence="3" id="KW-0732">Signal</keyword>
<reference evidence="10 11" key="1">
    <citation type="submission" date="2016-06" db="UniProtKB">
        <authorList>
            <consortium name="WormBaseParasite"/>
        </authorList>
    </citation>
    <scope>IDENTIFICATION</scope>
</reference>
<proteinExistence type="predicted"/>
<protein>
    <submittedName>
        <fullName evidence="10 11">UPF0506 domain-containing protein</fullName>
    </submittedName>
</protein>
<evidence type="ECO:0000256" key="4">
    <source>
        <dbReference type="ARBA" id="ARBA00022854"/>
    </source>
</evidence>
<dbReference type="InterPro" id="IPR021712">
    <property type="entry name" value="UPF0506"/>
</dbReference>
<organism evidence="10">
    <name type="scientific">Echinostoma caproni</name>
    <dbReference type="NCBI Taxonomy" id="27848"/>
    <lineage>
        <taxon>Eukaryota</taxon>
        <taxon>Metazoa</taxon>
        <taxon>Spiralia</taxon>
        <taxon>Lophotrochozoa</taxon>
        <taxon>Platyhelminthes</taxon>
        <taxon>Trematoda</taxon>
        <taxon>Digenea</taxon>
        <taxon>Plagiorchiida</taxon>
        <taxon>Echinostomata</taxon>
        <taxon>Echinostomatoidea</taxon>
        <taxon>Echinostomatidae</taxon>
        <taxon>Echinostoma</taxon>
    </lineage>
</organism>
<sequence length="73" mass="8241">MLMANPDAKCVPEKGECDKTVFHRCCDKLVCDLERPGKGVCIECYPDNHLCMKDDECCSKQCKLFKCKPKPAV</sequence>
<evidence type="ECO:0000313" key="9">
    <source>
        <dbReference type="Proteomes" id="UP000272942"/>
    </source>
</evidence>
<dbReference type="OrthoDB" id="6236343at2759"/>
<dbReference type="Pfam" id="PF11703">
    <property type="entry name" value="UPF0506"/>
    <property type="match status" value="1"/>
</dbReference>
<dbReference type="WBParaSite" id="ECPE_0001287001-mRNA-1">
    <property type="protein sequence ID" value="ECPE_0001287001-mRNA-1"/>
    <property type="gene ID" value="ECPE_0001287001"/>
</dbReference>
<dbReference type="WBParaSite" id="ECPE_0000462101-mRNA-1">
    <property type="protein sequence ID" value="ECPE_0000462101-mRNA-1"/>
    <property type="gene ID" value="ECPE_0000462101"/>
</dbReference>
<comment type="subcellular location">
    <subcellularLocation>
        <location evidence="1">Secreted</location>
    </subcellularLocation>
</comment>
<keyword evidence="4" id="KW-0960">Knottin</keyword>
<name>A0A183ACC4_9TREM</name>
<keyword evidence="2" id="KW-0964">Secreted</keyword>
<keyword evidence="5" id="KW-1015">Disulfide bond</keyword>
<dbReference type="Proteomes" id="UP000272942">
    <property type="component" value="Unassembled WGS sequence"/>
</dbReference>
<feature type="domain" description="UPF0506" evidence="6">
    <location>
        <begin position="15"/>
        <end position="67"/>
    </location>
</feature>
<keyword evidence="9" id="KW-1185">Reference proteome</keyword>
<evidence type="ECO:0000313" key="10">
    <source>
        <dbReference type="WBParaSite" id="ECPE_0000462101-mRNA-1"/>
    </source>
</evidence>
<evidence type="ECO:0000256" key="5">
    <source>
        <dbReference type="ARBA" id="ARBA00023157"/>
    </source>
</evidence>
<dbReference type="GO" id="GO:0005576">
    <property type="term" value="C:extracellular region"/>
    <property type="evidence" value="ECO:0007669"/>
    <property type="project" value="UniProtKB-SubCell"/>
</dbReference>
<evidence type="ECO:0000256" key="1">
    <source>
        <dbReference type="ARBA" id="ARBA00004613"/>
    </source>
</evidence>
<evidence type="ECO:0000256" key="2">
    <source>
        <dbReference type="ARBA" id="ARBA00022525"/>
    </source>
</evidence>
<accession>A0A183ACC4</accession>
<gene>
    <name evidence="8" type="ORF">ECPE_LOCUS12833</name>
    <name evidence="7" type="ORF">ECPE_LOCUS4609</name>
</gene>
<dbReference type="AlphaFoldDB" id="A0A183ACC4"/>
<evidence type="ECO:0000313" key="7">
    <source>
        <dbReference type="EMBL" id="VDP73105.1"/>
    </source>
</evidence>
<evidence type="ECO:0000313" key="8">
    <source>
        <dbReference type="EMBL" id="VDP90105.1"/>
    </source>
</evidence>
<dbReference type="EMBL" id="UZAN01053710">
    <property type="protein sequence ID" value="VDP90105.1"/>
    <property type="molecule type" value="Genomic_DNA"/>
</dbReference>
<evidence type="ECO:0000259" key="6">
    <source>
        <dbReference type="Pfam" id="PF11703"/>
    </source>
</evidence>
<evidence type="ECO:0000256" key="3">
    <source>
        <dbReference type="ARBA" id="ARBA00022729"/>
    </source>
</evidence>
<dbReference type="EMBL" id="UZAN01041466">
    <property type="protein sequence ID" value="VDP73105.1"/>
    <property type="molecule type" value="Genomic_DNA"/>
</dbReference>